<dbReference type="KEGG" id="pfp:PFL1_02835"/>
<dbReference type="AlphaFoldDB" id="A0A061HG57"/>
<proteinExistence type="predicted"/>
<dbReference type="OrthoDB" id="2547149at2759"/>
<accession>A0A061HG57</accession>
<feature type="region of interest" description="Disordered" evidence="1">
    <location>
        <begin position="1"/>
        <end position="62"/>
    </location>
</feature>
<evidence type="ECO:0000256" key="1">
    <source>
        <dbReference type="SAM" id="MobiDB-lite"/>
    </source>
</evidence>
<evidence type="ECO:0000313" key="3">
    <source>
        <dbReference type="Proteomes" id="UP000053664"/>
    </source>
</evidence>
<feature type="compositionally biased region" description="Low complexity" evidence="1">
    <location>
        <begin position="1"/>
        <end position="15"/>
    </location>
</feature>
<gene>
    <name evidence="2" type="ORF">PFL1_02835</name>
</gene>
<name>A0A061HG57_9BASI</name>
<evidence type="ECO:0008006" key="4">
    <source>
        <dbReference type="Google" id="ProtNLM"/>
    </source>
</evidence>
<organism evidence="2 3">
    <name type="scientific">Pseudozyma flocculosa PF-1</name>
    <dbReference type="NCBI Taxonomy" id="1277687"/>
    <lineage>
        <taxon>Eukaryota</taxon>
        <taxon>Fungi</taxon>
        <taxon>Dikarya</taxon>
        <taxon>Basidiomycota</taxon>
        <taxon>Ustilaginomycotina</taxon>
        <taxon>Ustilaginomycetes</taxon>
        <taxon>Ustilaginales</taxon>
        <taxon>Ustilaginaceae</taxon>
        <taxon>Pseudozyma</taxon>
    </lineage>
</organism>
<sequence>MLSASPPSLITSSSPQAADATAPSLERSSKRAQALAPTRSYGESQGGGGGNEGPCTPASVASPRTTLAKPRLLWKSSLTLPDGTLLPGIAFASHIDPFQHRPDAAFGIAGDSAFGDQGALRGQLEAEESLCLALEMVRHRSLRITSILEDRGARPASPDSFPTAGASRGFSRSSSMPQPSLGGHSQPVQRPSAQLGGTKETHWLASGEIRVYINPSELSTVTFFERHFCSDAELVPGSAGTPPRSKKIFTISLDSSIDGDAASGSGLGPNRRQSGGSSAASEFAIFGQLLEAPPTTPDVSRRLDYFGSAPTTAAKEAPPQAAKVLSLVIGRRVVVARKPPSDTAVLGSGRGRGSNASATLDSVFSQAGLSLPQFGLGPPSLGQRPDDPLPRGSIASLLQARALKRTRSVAGAATTEIDDRRGTSPLGSDQAGSMAPPSRRGSQGQVASAVRGTSSNSGGDGRDEGRSLPSARSGLPRGAIKAVASNNTPGRRGEKRPRRLLAIDEVIEEQDVDRQPAGRATTSPSKRRGPKADRVQLDGSGSSFHARLLAASRGSISSSARPSPAPSDVKSEAMTPELPSLPLFDTQEDASFLSQLGTQQRQQPNSASLTAAPLSPVERSNRTMIKKLVYSILVTERGLRKGDDDFAACYTQAYSGTWCAFRRQGPSQRLDRAAVERVVRIHLDMYVDGPPP</sequence>
<dbReference type="EMBL" id="KE361630">
    <property type="protein sequence ID" value="EPQ29616.1"/>
    <property type="molecule type" value="Genomic_DNA"/>
</dbReference>
<dbReference type="HOGENOM" id="CLU_398020_0_0_1"/>
<feature type="compositionally biased region" description="Polar residues" evidence="1">
    <location>
        <begin position="440"/>
        <end position="457"/>
    </location>
</feature>
<feature type="region of interest" description="Disordered" evidence="1">
    <location>
        <begin position="405"/>
        <end position="573"/>
    </location>
</feature>
<feature type="compositionally biased region" description="Polar residues" evidence="1">
    <location>
        <begin position="596"/>
        <end position="609"/>
    </location>
</feature>
<reference evidence="2 3" key="1">
    <citation type="journal article" date="2013" name="Plant Cell">
        <title>The transition from a phytopathogenic smut ancestor to an anamorphic biocontrol agent deciphered by comparative whole-genome analysis.</title>
        <authorList>
            <person name="Lefebvre F."/>
            <person name="Joly D.L."/>
            <person name="Labbe C."/>
            <person name="Teichmann B."/>
            <person name="Linning R."/>
            <person name="Belzile F."/>
            <person name="Bakkeren G."/>
            <person name="Belanger R.R."/>
        </authorList>
    </citation>
    <scope>NUCLEOTIDE SEQUENCE [LARGE SCALE GENOMIC DNA]</scope>
    <source>
        <strain evidence="2 3">PF-1</strain>
    </source>
</reference>
<feature type="compositionally biased region" description="Low complexity" evidence="1">
    <location>
        <begin position="164"/>
        <end position="175"/>
    </location>
</feature>
<dbReference type="eggNOG" id="ENOG502SCTC">
    <property type="taxonomic scope" value="Eukaryota"/>
</dbReference>
<dbReference type="Proteomes" id="UP000053664">
    <property type="component" value="Unassembled WGS sequence"/>
</dbReference>
<feature type="region of interest" description="Disordered" evidence="1">
    <location>
        <begin position="151"/>
        <end position="197"/>
    </location>
</feature>
<feature type="region of interest" description="Disordered" evidence="1">
    <location>
        <begin position="596"/>
        <end position="615"/>
    </location>
</feature>
<dbReference type="RefSeq" id="XP_007878540.1">
    <property type="nucleotide sequence ID" value="XM_007880349.1"/>
</dbReference>
<evidence type="ECO:0000313" key="2">
    <source>
        <dbReference type="EMBL" id="EPQ29616.1"/>
    </source>
</evidence>
<dbReference type="GeneID" id="19316949"/>
<protein>
    <recommendedName>
        <fullName evidence="4">Sld7 C-terminal domain-containing protein</fullName>
    </recommendedName>
</protein>
<feature type="compositionally biased region" description="Low complexity" evidence="1">
    <location>
        <begin position="546"/>
        <end position="562"/>
    </location>
</feature>